<dbReference type="RefSeq" id="WP_249905070.1">
    <property type="nucleotide sequence ID" value="NZ_JAMGBA010000003.1"/>
</dbReference>
<comment type="caution">
    <text evidence="11">The sequence shown here is derived from an EMBL/GenBank/DDBJ whole genome shotgun (WGS) entry which is preliminary data.</text>
</comment>
<dbReference type="InterPro" id="IPR005490">
    <property type="entry name" value="LD_TPept_cat_dom"/>
</dbReference>
<feature type="domain" description="L,D-TPase catalytic" evidence="10">
    <location>
        <begin position="53"/>
        <end position="162"/>
    </location>
</feature>
<proteinExistence type="inferred from homology"/>
<comment type="pathway">
    <text evidence="1 7">Cell wall biogenesis; peptidoglycan biosynthesis.</text>
</comment>
<dbReference type="SUPFAM" id="SSF141523">
    <property type="entry name" value="L,D-transpeptidase catalytic domain-like"/>
    <property type="match status" value="1"/>
</dbReference>
<feature type="chain" id="PRO_5046860523" evidence="9">
    <location>
        <begin position="20"/>
        <end position="233"/>
    </location>
</feature>
<dbReference type="InterPro" id="IPR038063">
    <property type="entry name" value="Transpep_catalytic_dom"/>
</dbReference>
<evidence type="ECO:0000256" key="4">
    <source>
        <dbReference type="ARBA" id="ARBA00022960"/>
    </source>
</evidence>
<keyword evidence="5 7" id="KW-0573">Peptidoglycan synthesis</keyword>
<feature type="active site" description="Nucleophile" evidence="7">
    <location>
        <position position="138"/>
    </location>
</feature>
<gene>
    <name evidence="11" type="ORF">LZ496_12595</name>
</gene>
<dbReference type="CDD" id="cd16913">
    <property type="entry name" value="YkuD_like"/>
    <property type="match status" value="1"/>
</dbReference>
<keyword evidence="4 7" id="KW-0133">Cell shape</keyword>
<dbReference type="Pfam" id="PF03734">
    <property type="entry name" value="YkuD"/>
    <property type="match status" value="1"/>
</dbReference>
<name>A0ABT0RX86_9SPHN</name>
<dbReference type="NCBIfam" id="NF004785">
    <property type="entry name" value="PRK06132.1-2"/>
    <property type="match status" value="1"/>
</dbReference>
<evidence type="ECO:0000256" key="9">
    <source>
        <dbReference type="SAM" id="SignalP"/>
    </source>
</evidence>
<dbReference type="Gene3D" id="2.40.440.10">
    <property type="entry name" value="L,D-transpeptidase catalytic domain-like"/>
    <property type="match status" value="1"/>
</dbReference>
<keyword evidence="9" id="KW-0732">Signal</keyword>
<evidence type="ECO:0000256" key="1">
    <source>
        <dbReference type="ARBA" id="ARBA00004752"/>
    </source>
</evidence>
<evidence type="ECO:0000313" key="11">
    <source>
        <dbReference type="EMBL" id="MCL6699617.1"/>
    </source>
</evidence>
<dbReference type="EMBL" id="JAMGBA010000003">
    <property type="protein sequence ID" value="MCL6699617.1"/>
    <property type="molecule type" value="Genomic_DNA"/>
</dbReference>
<evidence type="ECO:0000313" key="12">
    <source>
        <dbReference type="Proteomes" id="UP001203410"/>
    </source>
</evidence>
<keyword evidence="3" id="KW-0808">Transferase</keyword>
<keyword evidence="6 7" id="KW-0961">Cell wall biogenesis/degradation</keyword>
<organism evidence="11 12">
    <name type="scientific">Sphingomonas caseinilyticus</name>
    <dbReference type="NCBI Taxonomy" id="2908205"/>
    <lineage>
        <taxon>Bacteria</taxon>
        <taxon>Pseudomonadati</taxon>
        <taxon>Pseudomonadota</taxon>
        <taxon>Alphaproteobacteria</taxon>
        <taxon>Sphingomonadales</taxon>
        <taxon>Sphingomonadaceae</taxon>
        <taxon>Sphingomonas</taxon>
    </lineage>
</organism>
<evidence type="ECO:0000256" key="6">
    <source>
        <dbReference type="ARBA" id="ARBA00023316"/>
    </source>
</evidence>
<evidence type="ECO:0000256" key="3">
    <source>
        <dbReference type="ARBA" id="ARBA00022679"/>
    </source>
</evidence>
<reference evidence="11 12" key="1">
    <citation type="submission" date="2022-05" db="EMBL/GenBank/DDBJ databases">
        <authorList>
            <person name="Jo J.-H."/>
            <person name="Im W.-T."/>
        </authorList>
    </citation>
    <scope>NUCLEOTIDE SEQUENCE [LARGE SCALE GENOMIC DNA]</scope>
    <source>
        <strain evidence="11 12">NSE70-1</strain>
    </source>
</reference>
<evidence type="ECO:0000256" key="8">
    <source>
        <dbReference type="SAM" id="Coils"/>
    </source>
</evidence>
<evidence type="ECO:0000256" key="7">
    <source>
        <dbReference type="PROSITE-ProRule" id="PRU01373"/>
    </source>
</evidence>
<evidence type="ECO:0000259" key="10">
    <source>
        <dbReference type="PROSITE" id="PS52029"/>
    </source>
</evidence>
<dbReference type="PROSITE" id="PS52029">
    <property type="entry name" value="LD_TPASE"/>
    <property type="match status" value="1"/>
</dbReference>
<accession>A0ABT0RX86</accession>
<dbReference type="PANTHER" id="PTHR30582:SF2">
    <property type="entry name" value="L,D-TRANSPEPTIDASE YCIB-RELATED"/>
    <property type="match status" value="1"/>
</dbReference>
<comment type="similarity">
    <text evidence="2">Belongs to the YkuD family.</text>
</comment>
<keyword evidence="8" id="KW-0175">Coiled coil</keyword>
<keyword evidence="12" id="KW-1185">Reference proteome</keyword>
<dbReference type="InterPro" id="IPR050979">
    <property type="entry name" value="LD-transpeptidase"/>
</dbReference>
<sequence>MKRLIKLSFLACVAASASANPVTHQKLSVMESAAQLGPGQFVWEPKAASTGPLFLVIDLTRQLALLYRGGVPIAASTISSGSEGRETPTGEFSILEKKVVHRSRTYDDAPMPYMQRLTAKGVAMHAGNLPGYPASHGCIRLPPAFAKLLYGVTELGTPVMITDAEKERRAAEQEQMEAEYQRAIEEIAQRKAWLQADAERAKAEFDSAMAAHEETLRQHNAKVAKYKSEIASK</sequence>
<protein>
    <submittedName>
        <fullName evidence="11">L,D-transpeptidase family protein</fullName>
    </submittedName>
</protein>
<feature type="coiled-coil region" evidence="8">
    <location>
        <begin position="161"/>
        <end position="229"/>
    </location>
</feature>
<dbReference type="PANTHER" id="PTHR30582">
    <property type="entry name" value="L,D-TRANSPEPTIDASE"/>
    <property type="match status" value="1"/>
</dbReference>
<feature type="signal peptide" evidence="9">
    <location>
        <begin position="1"/>
        <end position="19"/>
    </location>
</feature>
<evidence type="ECO:0000256" key="5">
    <source>
        <dbReference type="ARBA" id="ARBA00022984"/>
    </source>
</evidence>
<dbReference type="Proteomes" id="UP001203410">
    <property type="component" value="Unassembled WGS sequence"/>
</dbReference>
<feature type="active site" description="Proton donor/acceptor" evidence="7">
    <location>
        <position position="125"/>
    </location>
</feature>
<evidence type="ECO:0000256" key="2">
    <source>
        <dbReference type="ARBA" id="ARBA00005992"/>
    </source>
</evidence>